<proteinExistence type="predicted"/>
<reference evidence="1 2" key="1">
    <citation type="submission" date="2017-11" db="EMBL/GenBank/DDBJ databases">
        <title>Sphingomonas oleivorans sp. nov., isolated from oil-contaminated soil.</title>
        <authorList>
            <person name="Wang L."/>
            <person name="Chen L."/>
        </authorList>
    </citation>
    <scope>NUCLEOTIDE SEQUENCE [LARGE SCALE GENOMIC DNA]</scope>
    <source>
        <strain evidence="1 2">K101</strain>
    </source>
</reference>
<dbReference type="Proteomes" id="UP000241206">
    <property type="component" value="Unassembled WGS sequence"/>
</dbReference>
<dbReference type="AlphaFoldDB" id="A0A2T4HPS1"/>
<evidence type="ECO:0000313" key="1">
    <source>
        <dbReference type="EMBL" id="PTD17804.1"/>
    </source>
</evidence>
<sequence>MEYANALEKLGLDLVQPPRLGRIMSEGAETRRETIRRLFYLITIAAENAAALAVEGQSRRLLPEDARTSAANLLELGIRIEILSSAITELIEGAEKDAEAV</sequence>
<dbReference type="EMBL" id="PHHF01000070">
    <property type="protein sequence ID" value="PTD17804.1"/>
    <property type="molecule type" value="Genomic_DNA"/>
</dbReference>
<protein>
    <submittedName>
        <fullName evidence="1">Uncharacterized protein</fullName>
    </submittedName>
</protein>
<evidence type="ECO:0000313" key="2">
    <source>
        <dbReference type="Proteomes" id="UP000241206"/>
    </source>
</evidence>
<gene>
    <name evidence="1" type="ORF">CV103_16635</name>
</gene>
<accession>A0A2T4HPS1</accession>
<keyword evidence="2" id="KW-1185">Reference proteome</keyword>
<comment type="caution">
    <text evidence="1">The sequence shown here is derived from an EMBL/GenBank/DDBJ whole genome shotgun (WGS) entry which is preliminary data.</text>
</comment>
<name>A0A2T4HPS1_9SPHN</name>
<dbReference type="RefSeq" id="WP_107395595.1">
    <property type="nucleotide sequence ID" value="NZ_PHHF01000070.1"/>
</dbReference>
<organism evidence="1 2">
    <name type="scientific">Edaphosphingomonas fennica</name>
    <dbReference type="NCBI Taxonomy" id="114404"/>
    <lineage>
        <taxon>Bacteria</taxon>
        <taxon>Pseudomonadati</taxon>
        <taxon>Pseudomonadota</taxon>
        <taxon>Alphaproteobacteria</taxon>
        <taxon>Sphingomonadales</taxon>
        <taxon>Rhizorhabdaceae</taxon>
        <taxon>Edaphosphingomonas</taxon>
    </lineage>
</organism>